<dbReference type="RefSeq" id="WP_189216718.1">
    <property type="nucleotide sequence ID" value="NZ_BMQK01000004.1"/>
</dbReference>
<keyword evidence="4" id="KW-0804">Transcription</keyword>
<keyword evidence="2" id="KW-0418">Kinase</keyword>
<dbReference type="Pfam" id="PF13185">
    <property type="entry name" value="GAF_2"/>
    <property type="match status" value="1"/>
</dbReference>
<dbReference type="InterPro" id="IPR005561">
    <property type="entry name" value="ANTAR"/>
</dbReference>
<organism evidence="6 7">
    <name type="scientific">Streptomyces ruber</name>
    <dbReference type="NCBI Taxonomy" id="83378"/>
    <lineage>
        <taxon>Bacteria</taxon>
        <taxon>Bacillati</taxon>
        <taxon>Actinomycetota</taxon>
        <taxon>Actinomycetes</taxon>
        <taxon>Kitasatosporales</taxon>
        <taxon>Streptomycetaceae</taxon>
        <taxon>Streptomyces</taxon>
    </lineage>
</organism>
<feature type="domain" description="ANTAR" evidence="5">
    <location>
        <begin position="172"/>
        <end position="233"/>
    </location>
</feature>
<dbReference type="InterPro" id="IPR036388">
    <property type="entry name" value="WH-like_DNA-bd_sf"/>
</dbReference>
<dbReference type="Pfam" id="PF03861">
    <property type="entry name" value="ANTAR"/>
    <property type="match status" value="1"/>
</dbReference>
<dbReference type="SMART" id="SM01012">
    <property type="entry name" value="ANTAR"/>
    <property type="match status" value="1"/>
</dbReference>
<dbReference type="PROSITE" id="PS50921">
    <property type="entry name" value="ANTAR"/>
    <property type="match status" value="1"/>
</dbReference>
<sequence>MPSTERETLVAEAVLDLAARTGDCDVLDLLQDLTAHLVTLLGIRAAGAMIMNGAGQVDHLAASDEDFRRLEEGQLALDEGPCVDSTRSGAVLTPVVLHPPGTGLRRWPRFAPRALRVGITSVAAVPLRVGEHTVGAVDLMGAGPFPPTRRDLRLAQSLADAAGAWLRQRKVLRTKDEVLEQLQTALNTRVVIEQAKGALAARLGIGVEESFVLLRSHARSRRQKLSELAARVAQGAVPSELDARP</sequence>
<dbReference type="InterPro" id="IPR029016">
    <property type="entry name" value="GAF-like_dom_sf"/>
</dbReference>
<dbReference type="Proteomes" id="UP000620156">
    <property type="component" value="Unassembled WGS sequence"/>
</dbReference>
<reference evidence="6" key="1">
    <citation type="journal article" date="2014" name="Int. J. Syst. Evol. Microbiol.">
        <title>Complete genome sequence of Corynebacterium casei LMG S-19264T (=DSM 44701T), isolated from a smear-ripened cheese.</title>
        <authorList>
            <consortium name="US DOE Joint Genome Institute (JGI-PGF)"/>
            <person name="Walter F."/>
            <person name="Albersmeier A."/>
            <person name="Kalinowski J."/>
            <person name="Ruckert C."/>
        </authorList>
    </citation>
    <scope>NUCLEOTIDE SEQUENCE</scope>
    <source>
        <strain evidence="6">JCM 3131</strain>
    </source>
</reference>
<dbReference type="InterPro" id="IPR011006">
    <property type="entry name" value="CheY-like_superfamily"/>
</dbReference>
<accession>A0A918ERT6</accession>
<dbReference type="SMART" id="SM00065">
    <property type="entry name" value="GAF"/>
    <property type="match status" value="1"/>
</dbReference>
<name>A0A918ERT6_9ACTN</name>
<dbReference type="SUPFAM" id="SSF52172">
    <property type="entry name" value="CheY-like"/>
    <property type="match status" value="1"/>
</dbReference>
<keyword evidence="1" id="KW-0808">Transferase</keyword>
<dbReference type="GO" id="GO:0003723">
    <property type="term" value="F:RNA binding"/>
    <property type="evidence" value="ECO:0007669"/>
    <property type="project" value="InterPro"/>
</dbReference>
<dbReference type="SUPFAM" id="SSF55781">
    <property type="entry name" value="GAF domain-like"/>
    <property type="match status" value="1"/>
</dbReference>
<protein>
    <submittedName>
        <fullName evidence="6">Transcriptional regulator</fullName>
    </submittedName>
</protein>
<keyword evidence="7" id="KW-1185">Reference proteome</keyword>
<dbReference type="PIRSF" id="PIRSF036625">
    <property type="entry name" value="GAF_ANTAR"/>
    <property type="match status" value="1"/>
</dbReference>
<keyword evidence="3" id="KW-0805">Transcription regulation</keyword>
<reference evidence="6" key="2">
    <citation type="submission" date="2020-09" db="EMBL/GenBank/DDBJ databases">
        <authorList>
            <person name="Sun Q."/>
            <person name="Ohkuma M."/>
        </authorList>
    </citation>
    <scope>NUCLEOTIDE SEQUENCE</scope>
    <source>
        <strain evidence="6">JCM 3131</strain>
    </source>
</reference>
<evidence type="ECO:0000256" key="4">
    <source>
        <dbReference type="ARBA" id="ARBA00023163"/>
    </source>
</evidence>
<dbReference type="AlphaFoldDB" id="A0A918ERT6"/>
<dbReference type="Gene3D" id="3.30.450.40">
    <property type="match status" value="1"/>
</dbReference>
<dbReference type="InterPro" id="IPR012074">
    <property type="entry name" value="GAF_ANTAR"/>
</dbReference>
<dbReference type="EMBL" id="BMQK01000004">
    <property type="protein sequence ID" value="GGQ53690.1"/>
    <property type="molecule type" value="Genomic_DNA"/>
</dbReference>
<proteinExistence type="predicted"/>
<dbReference type="InterPro" id="IPR003018">
    <property type="entry name" value="GAF"/>
</dbReference>
<evidence type="ECO:0000259" key="5">
    <source>
        <dbReference type="PROSITE" id="PS50921"/>
    </source>
</evidence>
<dbReference type="GO" id="GO:0016301">
    <property type="term" value="F:kinase activity"/>
    <property type="evidence" value="ECO:0007669"/>
    <property type="project" value="UniProtKB-KW"/>
</dbReference>
<dbReference type="Gene3D" id="1.10.10.10">
    <property type="entry name" value="Winged helix-like DNA-binding domain superfamily/Winged helix DNA-binding domain"/>
    <property type="match status" value="1"/>
</dbReference>
<gene>
    <name evidence="6" type="ORF">GCM10010145_23780</name>
</gene>
<evidence type="ECO:0000313" key="6">
    <source>
        <dbReference type="EMBL" id="GGQ53690.1"/>
    </source>
</evidence>
<comment type="caution">
    <text evidence="6">The sequence shown here is derived from an EMBL/GenBank/DDBJ whole genome shotgun (WGS) entry which is preliminary data.</text>
</comment>
<evidence type="ECO:0000313" key="7">
    <source>
        <dbReference type="Proteomes" id="UP000620156"/>
    </source>
</evidence>
<evidence type="ECO:0000256" key="3">
    <source>
        <dbReference type="ARBA" id="ARBA00023015"/>
    </source>
</evidence>
<evidence type="ECO:0000256" key="2">
    <source>
        <dbReference type="ARBA" id="ARBA00022777"/>
    </source>
</evidence>
<evidence type="ECO:0000256" key="1">
    <source>
        <dbReference type="ARBA" id="ARBA00022679"/>
    </source>
</evidence>